<accession>A0A7J5ZB74</accession>
<feature type="region of interest" description="Disordered" evidence="1">
    <location>
        <begin position="228"/>
        <end position="379"/>
    </location>
</feature>
<feature type="compositionally biased region" description="Basic residues" evidence="1">
    <location>
        <begin position="296"/>
        <end position="310"/>
    </location>
</feature>
<evidence type="ECO:0000256" key="1">
    <source>
        <dbReference type="SAM" id="MobiDB-lite"/>
    </source>
</evidence>
<reference evidence="2 3" key="1">
    <citation type="submission" date="2020-03" db="EMBL/GenBank/DDBJ databases">
        <title>Dissostichus mawsoni Genome sequencing and assembly.</title>
        <authorList>
            <person name="Park H."/>
        </authorList>
    </citation>
    <scope>NUCLEOTIDE SEQUENCE [LARGE SCALE GENOMIC DNA]</scope>
    <source>
        <strain evidence="2">DM0001</strain>
        <tissue evidence="2">Muscle</tissue>
    </source>
</reference>
<feature type="compositionally biased region" description="Basic residues" evidence="1">
    <location>
        <begin position="271"/>
        <end position="283"/>
    </location>
</feature>
<dbReference type="AlphaFoldDB" id="A0A7J5ZB74"/>
<organism evidence="2 3">
    <name type="scientific">Dissostichus mawsoni</name>
    <name type="common">Antarctic cod</name>
    <dbReference type="NCBI Taxonomy" id="36200"/>
    <lineage>
        <taxon>Eukaryota</taxon>
        <taxon>Metazoa</taxon>
        <taxon>Chordata</taxon>
        <taxon>Craniata</taxon>
        <taxon>Vertebrata</taxon>
        <taxon>Euteleostomi</taxon>
        <taxon>Actinopterygii</taxon>
        <taxon>Neopterygii</taxon>
        <taxon>Teleostei</taxon>
        <taxon>Neoteleostei</taxon>
        <taxon>Acanthomorphata</taxon>
        <taxon>Eupercaria</taxon>
        <taxon>Perciformes</taxon>
        <taxon>Notothenioidei</taxon>
        <taxon>Nototheniidae</taxon>
        <taxon>Dissostichus</taxon>
    </lineage>
</organism>
<dbReference type="OrthoDB" id="8934564at2759"/>
<comment type="caution">
    <text evidence="2">The sequence shown here is derived from an EMBL/GenBank/DDBJ whole genome shotgun (WGS) entry which is preliminary data.</text>
</comment>
<dbReference type="PANTHER" id="PTHR45913:SF5">
    <property type="entry name" value="GENERAL TRANSCRIPTION FACTOR II-I REPEAT DOMAIN-CONTAINING PROTEIN 2A-LIKE PROTEIN"/>
    <property type="match status" value="1"/>
</dbReference>
<sequence length="387" mass="43425">MSHLNHLNLQLQGKNHTVAEMYEAVEAFRSKLHLLERDIHGRKLHFPRLREHCKKNEMPEDPVMKDFVSKLAENFKERFESSPKISRDILLFLRQPFSVSADGQWTGEAKRLVPSIEEGALQMEVLEMGSSELLKAQHKDAPGTSTSLARAAASKKNESLVSMDEECQVIEPPTTGIGQSSETLIQHINWPQPNSSSDEDEPYPVPLEKVSVVTGFLRQFIEEGWTRLNPDQEENPDTQQPPQDPPNQLPDESFILNLVPCDPSPSPITSNHRKQQIHHHTRLQHPPTIHQAPCPHPHHTRPAPTHHHTRLLPPPPSHQAPCPHPPPTRLPAPPTITPGSLPPPTITPGSLPHPPSHQAPCPHPPPNRLPAPTHHQTRPIHNIKLFV</sequence>
<name>A0A7J5ZB74_DISMA</name>
<evidence type="ECO:0000313" key="3">
    <source>
        <dbReference type="Proteomes" id="UP000518266"/>
    </source>
</evidence>
<feature type="compositionally biased region" description="Pro residues" evidence="1">
    <location>
        <begin position="312"/>
        <end position="369"/>
    </location>
</feature>
<keyword evidence="3" id="KW-1185">Reference proteome</keyword>
<dbReference type="PRINTS" id="PR01217">
    <property type="entry name" value="PRICHEXTENSN"/>
</dbReference>
<dbReference type="PANTHER" id="PTHR45913">
    <property type="entry name" value="EPM2A-INTERACTING PROTEIN 1"/>
    <property type="match status" value="1"/>
</dbReference>
<dbReference type="Proteomes" id="UP000518266">
    <property type="component" value="Unassembled WGS sequence"/>
</dbReference>
<dbReference type="EMBL" id="JAAKFY010000003">
    <property type="protein sequence ID" value="KAF3859034.1"/>
    <property type="molecule type" value="Genomic_DNA"/>
</dbReference>
<gene>
    <name evidence="2" type="ORF">F7725_021433</name>
</gene>
<proteinExistence type="predicted"/>
<protein>
    <submittedName>
        <fullName evidence="2">Uncharacterized protein</fullName>
    </submittedName>
</protein>
<evidence type="ECO:0000313" key="2">
    <source>
        <dbReference type="EMBL" id="KAF3859034.1"/>
    </source>
</evidence>